<organism evidence="1 2">
    <name type="scientific">Panagrolaimus sp. JU765</name>
    <dbReference type="NCBI Taxonomy" id="591449"/>
    <lineage>
        <taxon>Eukaryota</taxon>
        <taxon>Metazoa</taxon>
        <taxon>Ecdysozoa</taxon>
        <taxon>Nematoda</taxon>
        <taxon>Chromadorea</taxon>
        <taxon>Rhabditida</taxon>
        <taxon>Tylenchina</taxon>
        <taxon>Panagrolaimomorpha</taxon>
        <taxon>Panagrolaimoidea</taxon>
        <taxon>Panagrolaimidae</taxon>
        <taxon>Panagrolaimus</taxon>
    </lineage>
</organism>
<evidence type="ECO:0000313" key="2">
    <source>
        <dbReference type="WBParaSite" id="JU765_v2.g11618.t1"/>
    </source>
</evidence>
<accession>A0AC34Q0E6</accession>
<sequence>MKGCFWLLFVFLANVFGDRINVKKSENYDLTVPGASFKVEVCRTDAIKDLLFCYESSNNEDGNIGCGTGFCGAKLYFAASKLHVNLNGILGGTTHSCEIFEISESSFVTKNTNKTSNCEWKLNKDGELMLKVVEFPSGWDMTIKDVTRGKSSQSAASLWWAYLIGVVGGLGLVGVLLAVILWLVKKKSPVIQV</sequence>
<name>A0AC34Q0E6_9BILA</name>
<reference evidence="2" key="1">
    <citation type="submission" date="2022-11" db="UniProtKB">
        <authorList>
            <consortium name="WormBaseParasite"/>
        </authorList>
    </citation>
    <scope>IDENTIFICATION</scope>
</reference>
<dbReference type="WBParaSite" id="JU765_v2.g11618.t1">
    <property type="protein sequence ID" value="JU765_v2.g11618.t1"/>
    <property type="gene ID" value="JU765_v2.g11618"/>
</dbReference>
<dbReference type="Proteomes" id="UP000887576">
    <property type="component" value="Unplaced"/>
</dbReference>
<evidence type="ECO:0000313" key="1">
    <source>
        <dbReference type="Proteomes" id="UP000887576"/>
    </source>
</evidence>
<proteinExistence type="predicted"/>
<protein>
    <submittedName>
        <fullName evidence="2">Uncharacterized protein</fullName>
    </submittedName>
</protein>